<proteinExistence type="predicted"/>
<protein>
    <submittedName>
        <fullName evidence="1">Uncharacterized protein</fullName>
    </submittedName>
</protein>
<sequence length="603" mass="68136">MYDTDTEKSITISKRILLSSTKFLGLITAGGGSIAVDNCWRLIKEKPCKAADLVSLILIANGEDLSVHNIDVDFIKQMLLLRIPVLYEEIIGQILHNTVTVDYDVMLTHAFYYWCNEHFEKVKFSEKEVEQIMACRKQLEDNNSEMSAIGHHKLSKSSRLSSNKLKRYPTQIFDSGECFTEEASLLEEMEMEIKESQYAEAVKIMAEEDDSVQQLGFVVEGLQYVPNSSTSEDISLFEIIDLDVGQNIDNAQWKWSDGVSALSHLVPKALARSGVESASLSKDLQQYFESIIVELAHNFPTSFIHDFICLEAVNSIRCSIHPLLLPSYDNLSLMFCNVAKPEFGQQFEAGIAVYRLLMFLLYQYPPCNAEGRFYWLQVLTSDFSKPISPICDEQHGPPMKGSSLLLRVAGFRAMVLETFTGNVRNHNLMELLVSVLEIDLFNIEGCGGLDTTQKIIDDDDCTRSPHVSSCTEGATLLEQSQCPSALDGVPLSLLVFYDPFERRKRGLDKAAMETCFAIVNSALATNSIISANLCWRLLVVALEGLRFFLSEKLRLFPKKQISIDLQLDIERLGRYLFKKGLSMREIIQFVRVDWIYDIISAMM</sequence>
<dbReference type="OrthoDB" id="5775635at2759"/>
<dbReference type="Proteomes" id="UP000053766">
    <property type="component" value="Unassembled WGS sequence"/>
</dbReference>
<keyword evidence="2" id="KW-1185">Reference proteome</keyword>
<evidence type="ECO:0000313" key="2">
    <source>
        <dbReference type="Proteomes" id="UP000053766"/>
    </source>
</evidence>
<name>A0A0D8XGK2_DICVI</name>
<accession>A0A0D8XGK2</accession>
<organism evidence="1 2">
    <name type="scientific">Dictyocaulus viviparus</name>
    <name type="common">Bovine lungworm</name>
    <dbReference type="NCBI Taxonomy" id="29172"/>
    <lineage>
        <taxon>Eukaryota</taxon>
        <taxon>Metazoa</taxon>
        <taxon>Ecdysozoa</taxon>
        <taxon>Nematoda</taxon>
        <taxon>Chromadorea</taxon>
        <taxon>Rhabditida</taxon>
        <taxon>Rhabditina</taxon>
        <taxon>Rhabditomorpha</taxon>
        <taxon>Strongyloidea</taxon>
        <taxon>Metastrongylidae</taxon>
        <taxon>Dictyocaulus</taxon>
    </lineage>
</organism>
<dbReference type="AlphaFoldDB" id="A0A0D8XGK2"/>
<dbReference type="EMBL" id="KN716615">
    <property type="protein sequence ID" value="KJH42874.1"/>
    <property type="molecule type" value="Genomic_DNA"/>
</dbReference>
<reference evidence="1 2" key="1">
    <citation type="submission" date="2013-11" db="EMBL/GenBank/DDBJ databases">
        <title>Draft genome of the bovine lungworm Dictyocaulus viviparus.</title>
        <authorList>
            <person name="Mitreva M."/>
        </authorList>
    </citation>
    <scope>NUCLEOTIDE SEQUENCE [LARGE SCALE GENOMIC DNA]</scope>
    <source>
        <strain evidence="1 2">HannoverDv2000</strain>
    </source>
</reference>
<gene>
    <name evidence="1" type="ORF">DICVIV_11135</name>
</gene>
<reference evidence="2" key="2">
    <citation type="journal article" date="2016" name="Sci. Rep.">
        <title>Dictyocaulus viviparus genome, variome and transcriptome elucidate lungworm biology and support future intervention.</title>
        <authorList>
            <person name="McNulty S.N."/>
            <person name="Strube C."/>
            <person name="Rosa B.A."/>
            <person name="Martin J.C."/>
            <person name="Tyagi R."/>
            <person name="Choi Y.J."/>
            <person name="Wang Q."/>
            <person name="Hallsworth Pepin K."/>
            <person name="Zhang X."/>
            <person name="Ozersky P."/>
            <person name="Wilson R.K."/>
            <person name="Sternberg P.W."/>
            <person name="Gasser R.B."/>
            <person name="Mitreva M."/>
        </authorList>
    </citation>
    <scope>NUCLEOTIDE SEQUENCE [LARGE SCALE GENOMIC DNA]</scope>
    <source>
        <strain evidence="2">HannoverDv2000</strain>
    </source>
</reference>
<evidence type="ECO:0000313" key="1">
    <source>
        <dbReference type="EMBL" id="KJH42874.1"/>
    </source>
</evidence>